<organism evidence="2 3">
    <name type="scientific">Streptomyces viridochromogenes</name>
    <dbReference type="NCBI Taxonomy" id="1938"/>
    <lineage>
        <taxon>Bacteria</taxon>
        <taxon>Bacillati</taxon>
        <taxon>Actinomycetota</taxon>
        <taxon>Actinomycetes</taxon>
        <taxon>Kitasatosporales</taxon>
        <taxon>Streptomycetaceae</taxon>
        <taxon>Streptomyces</taxon>
    </lineage>
</organism>
<dbReference type="PROSITE" id="PS51318">
    <property type="entry name" value="TAT"/>
    <property type="match status" value="1"/>
</dbReference>
<accession>A0A0L8KDB2</accession>
<dbReference type="Pfam" id="PF13360">
    <property type="entry name" value="PQQ_2"/>
    <property type="match status" value="1"/>
</dbReference>
<dbReference type="PANTHER" id="PTHR34512">
    <property type="entry name" value="CELL SURFACE PROTEIN"/>
    <property type="match status" value="1"/>
</dbReference>
<evidence type="ECO:0000259" key="1">
    <source>
        <dbReference type="Pfam" id="PF13360"/>
    </source>
</evidence>
<dbReference type="InterPro" id="IPR018391">
    <property type="entry name" value="PQQ_b-propeller_rpt"/>
</dbReference>
<dbReference type="SMART" id="SM00564">
    <property type="entry name" value="PQQ"/>
    <property type="match status" value="4"/>
</dbReference>
<dbReference type="PANTHER" id="PTHR34512:SF30">
    <property type="entry name" value="OUTER MEMBRANE PROTEIN ASSEMBLY FACTOR BAMB"/>
    <property type="match status" value="1"/>
</dbReference>
<evidence type="ECO:0000313" key="2">
    <source>
        <dbReference type="EMBL" id="KOG23977.1"/>
    </source>
</evidence>
<evidence type="ECO:0000313" key="3">
    <source>
        <dbReference type="Proteomes" id="UP000037023"/>
    </source>
</evidence>
<gene>
    <name evidence="2" type="ORF">ADK34_19770</name>
</gene>
<feature type="domain" description="Pyrrolo-quinoline quinone repeat" evidence="1">
    <location>
        <begin position="488"/>
        <end position="630"/>
    </location>
</feature>
<dbReference type="PATRIC" id="fig|1938.6.peg.4259"/>
<comment type="caution">
    <text evidence="2">The sequence shown here is derived from an EMBL/GenBank/DDBJ whole genome shotgun (WGS) entry which is preliminary data.</text>
</comment>
<sequence>MSPQQHSPWTGRRQLLIAGGALGLGAATAPLLTAPAQATSEGPSCTRVTDLGPGIEQFALMSALQVGDTVYIGSRNLEPTRVIAFHLPTRTVVSQTVLGTGHSIQALAVDPTGRYLYAGILTKGDEGKPNLFRWDLATPEKSAVGVGRTEDRDIRDLAVAPDGTVYAVGGIPGKAPALWMYDPATGKVTKLGIPDPKATLARAVAATDTKVFFGAGSVLAGGDGASKASLYAYDRATGTFADVTPPEMEKDPSLRDLAVVGHRLVVSTSGSTEPAKLAVMDLADPSSYTVTTTTGKVVKNLTAHGDTVYFATDTGLHSYATTTGVIAPVAFDGDLGEVWGLDHADGTLTVVSGYGFVGEIDLATGRSVVTDLGQAGAPVVPQTTMGIAADHRYAYVGGNNGIARHDLRTGQVVNLRAPGEAKDAEVLNGVLYTGQYSSQGMWTYDPAKGGQPHQLADFPSEQNRPLDVCHDPVNELLLVGVQSDTEGGGSLWTYAPRTGRKAAYVNPVDGTQLVRAVATRDGVAYLGGDNPTARGPRGTLVAFDPVAGRELWRLDLPASLTTGTAALAVRGRHLYGLTRKGGFFVVDLTIRRVVHTADHRAVCPGFAAMVTSRGVVYGVSDTTLFRFDPKTFAVSTVVAEINGAWYSGPHVNADHRGRLYTMRGHHLVRVEDGPVI</sequence>
<dbReference type="AlphaFoldDB" id="A0A0L8KDB2"/>
<dbReference type="InterPro" id="IPR015915">
    <property type="entry name" value="Kelch-typ_b-propeller"/>
</dbReference>
<dbReference type="SUPFAM" id="SSF50969">
    <property type="entry name" value="YVTN repeat-like/Quinoprotein amine dehydrogenase"/>
    <property type="match status" value="2"/>
</dbReference>
<dbReference type="EMBL" id="LGUP01000202">
    <property type="protein sequence ID" value="KOG23977.1"/>
    <property type="molecule type" value="Genomic_DNA"/>
</dbReference>
<dbReference type="InterPro" id="IPR011044">
    <property type="entry name" value="Quino_amine_DH_bsu"/>
</dbReference>
<dbReference type="RefSeq" id="WP_033203489.1">
    <property type="nucleotide sequence ID" value="NZ_LGUP01000202.1"/>
</dbReference>
<proteinExistence type="predicted"/>
<dbReference type="InterPro" id="IPR015943">
    <property type="entry name" value="WD40/YVTN_repeat-like_dom_sf"/>
</dbReference>
<reference evidence="2 3" key="1">
    <citation type="submission" date="2015-06" db="EMBL/GenBank/DDBJ databases">
        <authorList>
            <person name="Hoefler B.C."/>
            <person name="Straight P.D."/>
        </authorList>
    </citation>
    <scope>NUCLEOTIDE SEQUENCE [LARGE SCALE GENOMIC DNA]</scope>
    <source>
        <strain evidence="2 3">NRRL 3427</strain>
    </source>
</reference>
<dbReference type="InterPro" id="IPR002372">
    <property type="entry name" value="PQQ_rpt_dom"/>
</dbReference>
<protein>
    <recommendedName>
        <fullName evidence="1">Pyrrolo-quinoline quinone repeat domain-containing protein</fullName>
    </recommendedName>
</protein>
<dbReference type="Proteomes" id="UP000037023">
    <property type="component" value="Unassembled WGS sequence"/>
</dbReference>
<dbReference type="InterPro" id="IPR006311">
    <property type="entry name" value="TAT_signal"/>
</dbReference>
<dbReference type="Gene3D" id="2.130.10.10">
    <property type="entry name" value="YVTN repeat-like/Quinoprotein amine dehydrogenase"/>
    <property type="match status" value="1"/>
</dbReference>
<name>A0A0L8KDB2_STRVR</name>
<dbReference type="OrthoDB" id="3904067at2"/>
<dbReference type="Gene3D" id="2.120.10.80">
    <property type="entry name" value="Kelch-type beta propeller"/>
    <property type="match status" value="1"/>
</dbReference>